<dbReference type="Proteomes" id="UP000567179">
    <property type="component" value="Unassembled WGS sequence"/>
</dbReference>
<dbReference type="InterPro" id="IPR021133">
    <property type="entry name" value="HEAT_type_2"/>
</dbReference>
<dbReference type="InterPro" id="IPR057981">
    <property type="entry name" value="TPR_LAA1-like_C"/>
</dbReference>
<dbReference type="InterPro" id="IPR046837">
    <property type="entry name" value="Laa1/Sip1/HEATR5-like_HEAT"/>
</dbReference>
<evidence type="ECO:0000259" key="4">
    <source>
        <dbReference type="Pfam" id="PF25808"/>
    </source>
</evidence>
<sequence length="2123" mass="225466">MSDATPQSQGHEVVMEELRESELSGENSEVYLFQWLSDTEKKVTSCTPATLKPHQASLEKSLIKCVSGDESFPAPGRAIRGLVGRVLVLLYRKGETRTMFDTLQALLALVKVDERAGGKEVVKIAAFACIGDLMAAFGANVMSLMAEICTLALKTARSSSSTLLRYQALHAMARALGPAKRAVVDSMGKDILKTARNNLSDKALGVQRGGAEVLIAMYSDPDAVPLTLSDLDGIVSASIKSISQESIDQVTTASHARLVGTLLGFSQIARAAPVDPPKASTRKEKKDGALGDDDDDKNDGGGLGGAGSAAEAATMKPLLTPQEMLIRLSVHWGHAHVQKGTQLGQAGRKVRTGITACYAALFSQLGASWVETNFAVIFGHLMNELVAPPSQGSSAFGRYNVGQTAPPAATGPARYDVLITRSLVGAVLRDLVGVRLLSEQAQIGAIQEIASSYLRRWPALLGVGVGRGNVQPTEPSPEVLVVALREVAGLVEQLGNAPPPSALQEPLVALLAHPSHSVRVNAAWALRCFCYSTPLRLPKTILTVMEKLQRDLAAILVPTTAFATPSLGASSTPQDIPARAMGHAYGLAALVSTIPQRPLYASYDASAKVLDMATSLLKAAGSHDLRPARVEVAAAWTLIAALTSLGPNFVRPHLPQLLVLWRNALPKPTSKDAQANSGRSRAEWTFLLDVRESALGAVLGFLRANKELVTLDVARRVSSLLGNALSFANNFVSAGVLDDPAMVDGGIPGQPQTASSAPGTKTELSLREKEALLRRRVHQCFVALGFGAIPEATQVVLLQSAVGLFAGPDGYAGSAVQAAIASNTGAFTTVWAGTDGYAYGVTGEEVVDLGGTGGGNGDGASVSLGGGMDKPDGEKETDYLNRDEVEVKIDILNRKPILRAVEHDPLALCQAKVSDTEYRLFEAPPPATAVVDTAIDLFARLLPLQDLQTTAKIIGTLLENVRSPRLERNAGRKAAIHVNTVVAIVRALRVATTSYFRQSRDTFGSSQITGMLSPFLMDAIVDGDLVLRSAGSESIGRLASLSGTNHLTSQIKDLVDQVVSNRNPNGRAGCALAFGAIYSHVGGLAAGPLLKTTVNVLMSLSTDAHPIVHFWALNALTRVINAASLAYAPFVPGTLGMLLKVYLTEAHEREGGTLANANTSGDLPAYPIVCQIIDSVINVLGPDIQESARTRALVQSLMHEFSVEEDEGICVEAIKCIQHFLMFAPEHADTPNLVRRFRTHLASSRRPLKLASINAIYQLVQKDALSMSKLGGDQLVEDLFGMLDDDSSVQGVRNVISSWLQQTVIYNPSAWIDLCQRIMARTTASQQVADASSRQTMQRDDEGESLNVGLSQDAGQGGRGRVTVSRWRTQLFALQCLHDICVIVASSGRKEHVNAIFARSQGIPAAGLLFSRVSDLIKMAFTASTAYVTEIRLAGLIVLRDVIEMFAESPDPAYDDALLLEQHQAPITAAVTPAFSSDSTPEILASAIHACAIFVGCGVVKDVGRMGRSLKLLISALEQSKDAGMLSLGDAGEMSPNASAMLRISTLSAWAQLQVSSVQQNYLENVVKPYRSTLCTLWIAGLRDYASIRIDSEFLHDTSSVVDSSYSSLGKEVLLPYYSQSWPTILQAVATTMESGDPHILAAMDGTEYDEKKPKDLISAATSTRKDPTAFFFVMFGLVYEALATSSADSSSTSSTHRSTALSALQALKWLVRPDYSGGALLEPTIFDEFISLCYRIGLTETPAIQVRLVQMLTVWAQSSPGNTDDVLSLTGPSSHCLRICANALKQALSVSRASATQALLTDRITLISSCISAYASIASSVTSAQREDIRGVGIVLYGDLLKDESSEIDLVSPTLPALKNLLDVPVARANEAEKGRYSSVIHALLSACLLNIDSMRGRAGAISTKKIKNNMLAAVLVLTVIPSWVKVGRAVVEHACFLISQKLADSDQTSLTASHCAKTLVLASVSGSNPTLRQCARLLVPGLIEFVAKVAPLVHDGTVDEGQAAALGEVWKAFAALFGASTVEDGNRPRLLGVFLPTIALLLSPSSPAAGSPAATVTSSTLAQLLSFATTSPTAFKEAVEKLDVGTRELLEQAIRKAVGGGGKSQAQSMANAKPQISLRSF</sequence>
<protein>
    <recommendedName>
        <fullName evidence="4">LAA1-like C-terminal TPR repeats domain-containing protein</fullName>
    </recommendedName>
</protein>
<dbReference type="EMBL" id="JAACJJ010000043">
    <property type="protein sequence ID" value="KAF5314979.1"/>
    <property type="molecule type" value="Genomic_DNA"/>
</dbReference>
<feature type="repeat" description="HEAT" evidence="2">
    <location>
        <begin position="1012"/>
        <end position="1050"/>
    </location>
</feature>
<dbReference type="PROSITE" id="PS50077">
    <property type="entry name" value="HEAT_REPEAT"/>
    <property type="match status" value="1"/>
</dbReference>
<feature type="region of interest" description="Disordered" evidence="3">
    <location>
        <begin position="273"/>
        <end position="309"/>
    </location>
</feature>
<feature type="region of interest" description="Disordered" evidence="3">
    <location>
        <begin position="2103"/>
        <end position="2123"/>
    </location>
</feature>
<dbReference type="GO" id="GO:0008104">
    <property type="term" value="P:intracellular protein localization"/>
    <property type="evidence" value="ECO:0007669"/>
    <property type="project" value="TreeGrafter"/>
</dbReference>
<dbReference type="GO" id="GO:0030139">
    <property type="term" value="C:endocytic vesicle"/>
    <property type="evidence" value="ECO:0007669"/>
    <property type="project" value="TreeGrafter"/>
</dbReference>
<evidence type="ECO:0000313" key="6">
    <source>
        <dbReference type="Proteomes" id="UP000567179"/>
    </source>
</evidence>
<dbReference type="PANTHER" id="PTHR21663:SF0">
    <property type="entry name" value="HEAT REPEAT-CONTAINING PROTEIN 5B"/>
    <property type="match status" value="1"/>
</dbReference>
<dbReference type="Gene3D" id="1.25.10.10">
    <property type="entry name" value="Leucine-rich Repeat Variant"/>
    <property type="match status" value="3"/>
</dbReference>
<dbReference type="GO" id="GO:0016020">
    <property type="term" value="C:membrane"/>
    <property type="evidence" value="ECO:0007669"/>
    <property type="project" value="TreeGrafter"/>
</dbReference>
<evidence type="ECO:0000256" key="3">
    <source>
        <dbReference type="SAM" id="MobiDB-lite"/>
    </source>
</evidence>
<keyword evidence="6" id="KW-1185">Reference proteome</keyword>
<dbReference type="GO" id="GO:0006897">
    <property type="term" value="P:endocytosis"/>
    <property type="evidence" value="ECO:0007669"/>
    <property type="project" value="TreeGrafter"/>
</dbReference>
<evidence type="ECO:0000256" key="1">
    <source>
        <dbReference type="ARBA" id="ARBA00008304"/>
    </source>
</evidence>
<comment type="similarity">
    <text evidence="1">Belongs to the HEATR5 family.</text>
</comment>
<proteinExistence type="inferred from homology"/>
<dbReference type="PANTHER" id="PTHR21663">
    <property type="entry name" value="HYPOTHETICAL HEAT DOMAIN-CONTAINING"/>
    <property type="match status" value="1"/>
</dbReference>
<dbReference type="GO" id="GO:0005794">
    <property type="term" value="C:Golgi apparatus"/>
    <property type="evidence" value="ECO:0007669"/>
    <property type="project" value="TreeGrafter"/>
</dbReference>
<dbReference type="OrthoDB" id="192608at2759"/>
<dbReference type="GO" id="GO:0042147">
    <property type="term" value="P:retrograde transport, endosome to Golgi"/>
    <property type="evidence" value="ECO:0007669"/>
    <property type="project" value="TreeGrafter"/>
</dbReference>
<reference evidence="5 6" key="1">
    <citation type="journal article" date="2020" name="ISME J.">
        <title>Uncovering the hidden diversity of litter-decomposition mechanisms in mushroom-forming fungi.</title>
        <authorList>
            <person name="Floudas D."/>
            <person name="Bentzer J."/>
            <person name="Ahren D."/>
            <person name="Johansson T."/>
            <person name="Persson P."/>
            <person name="Tunlid A."/>
        </authorList>
    </citation>
    <scope>NUCLEOTIDE SEQUENCE [LARGE SCALE GENOMIC DNA]</scope>
    <source>
        <strain evidence="5 6">CBS 101986</strain>
    </source>
</reference>
<feature type="domain" description="LAA1-like C-terminal TPR repeats" evidence="4">
    <location>
        <begin position="1931"/>
        <end position="2108"/>
    </location>
</feature>
<name>A0A8H5B1U2_9AGAR</name>
<comment type="caution">
    <text evidence="5">The sequence shown here is derived from an EMBL/GenBank/DDBJ whole genome shotgun (WGS) entry which is preliminary data.</text>
</comment>
<evidence type="ECO:0000313" key="5">
    <source>
        <dbReference type="EMBL" id="KAF5314979.1"/>
    </source>
</evidence>
<accession>A0A8H5B1U2</accession>
<dbReference type="InterPro" id="IPR016024">
    <property type="entry name" value="ARM-type_fold"/>
</dbReference>
<organism evidence="5 6">
    <name type="scientific">Psilocybe cf. subviscida</name>
    <dbReference type="NCBI Taxonomy" id="2480587"/>
    <lineage>
        <taxon>Eukaryota</taxon>
        <taxon>Fungi</taxon>
        <taxon>Dikarya</taxon>
        <taxon>Basidiomycota</taxon>
        <taxon>Agaricomycotina</taxon>
        <taxon>Agaricomycetes</taxon>
        <taxon>Agaricomycetidae</taxon>
        <taxon>Agaricales</taxon>
        <taxon>Agaricineae</taxon>
        <taxon>Strophariaceae</taxon>
        <taxon>Psilocybe</taxon>
    </lineage>
</organism>
<gene>
    <name evidence="5" type="ORF">D9619_007554</name>
</gene>
<dbReference type="Pfam" id="PF20210">
    <property type="entry name" value="Laa1_Sip1_HTR5"/>
    <property type="match status" value="1"/>
</dbReference>
<evidence type="ECO:0000256" key="2">
    <source>
        <dbReference type="PROSITE-ProRule" id="PRU00103"/>
    </source>
</evidence>
<feature type="region of interest" description="Disordered" evidence="3">
    <location>
        <begin position="1329"/>
        <end position="1354"/>
    </location>
</feature>
<dbReference type="InterPro" id="IPR040108">
    <property type="entry name" value="Laa1/Sip1/HEATR5"/>
</dbReference>
<dbReference type="Pfam" id="PF25808">
    <property type="entry name" value="TPR_LAA1_C"/>
    <property type="match status" value="1"/>
</dbReference>
<dbReference type="InterPro" id="IPR011989">
    <property type="entry name" value="ARM-like"/>
</dbReference>
<dbReference type="SUPFAM" id="SSF48371">
    <property type="entry name" value="ARM repeat"/>
    <property type="match status" value="2"/>
</dbReference>
<dbReference type="GO" id="GO:0005829">
    <property type="term" value="C:cytosol"/>
    <property type="evidence" value="ECO:0007669"/>
    <property type="project" value="GOC"/>
</dbReference>